<feature type="compositionally biased region" description="Polar residues" evidence="1">
    <location>
        <begin position="51"/>
        <end position="62"/>
    </location>
</feature>
<dbReference type="EMBL" id="CAAALY010049431">
    <property type="protein sequence ID" value="VEL21068.1"/>
    <property type="molecule type" value="Genomic_DNA"/>
</dbReference>
<evidence type="ECO:0000313" key="2">
    <source>
        <dbReference type="EMBL" id="VEL21068.1"/>
    </source>
</evidence>
<reference evidence="2" key="1">
    <citation type="submission" date="2018-11" db="EMBL/GenBank/DDBJ databases">
        <authorList>
            <consortium name="Pathogen Informatics"/>
        </authorList>
    </citation>
    <scope>NUCLEOTIDE SEQUENCE</scope>
</reference>
<feature type="non-terminal residue" evidence="2">
    <location>
        <position position="1"/>
    </location>
</feature>
<evidence type="ECO:0000313" key="3">
    <source>
        <dbReference type="Proteomes" id="UP000784294"/>
    </source>
</evidence>
<name>A0A448WV71_9PLAT</name>
<proteinExistence type="predicted"/>
<dbReference type="AlphaFoldDB" id="A0A448WV71"/>
<organism evidence="2 3">
    <name type="scientific">Protopolystoma xenopodis</name>
    <dbReference type="NCBI Taxonomy" id="117903"/>
    <lineage>
        <taxon>Eukaryota</taxon>
        <taxon>Metazoa</taxon>
        <taxon>Spiralia</taxon>
        <taxon>Lophotrochozoa</taxon>
        <taxon>Platyhelminthes</taxon>
        <taxon>Monogenea</taxon>
        <taxon>Polyopisthocotylea</taxon>
        <taxon>Polystomatidea</taxon>
        <taxon>Polystomatidae</taxon>
        <taxon>Protopolystoma</taxon>
    </lineage>
</organism>
<gene>
    <name evidence="2" type="ORF">PXEA_LOCUS14508</name>
</gene>
<feature type="region of interest" description="Disordered" evidence="1">
    <location>
        <begin position="1"/>
        <end position="68"/>
    </location>
</feature>
<comment type="caution">
    <text evidence="2">The sequence shown here is derived from an EMBL/GenBank/DDBJ whole genome shotgun (WGS) entry which is preliminary data.</text>
</comment>
<protein>
    <submittedName>
        <fullName evidence="2">Uncharacterized protein</fullName>
    </submittedName>
</protein>
<dbReference type="Proteomes" id="UP000784294">
    <property type="component" value="Unassembled WGS sequence"/>
</dbReference>
<accession>A0A448WV71</accession>
<evidence type="ECO:0000256" key="1">
    <source>
        <dbReference type="SAM" id="MobiDB-lite"/>
    </source>
</evidence>
<keyword evidence="3" id="KW-1185">Reference proteome</keyword>
<sequence>HHRSLEHASSTSYSSDSRSSKDRVSSNESFGSDPGTEYPRGSHDPIIANVKSGSTVAGSAPTSAPRIHNRHFAAARWPACLMSRPDETESLRPAEDPDEACFERRRVKSIMQARTELMPINMRPKDLTVGSITVIRIAYRLFAL</sequence>